<dbReference type="EMBL" id="JAIWYP010000003">
    <property type="protein sequence ID" value="KAH3854427.1"/>
    <property type="molecule type" value="Genomic_DNA"/>
</dbReference>
<evidence type="ECO:0000256" key="1">
    <source>
        <dbReference type="SAM" id="MobiDB-lite"/>
    </source>
</evidence>
<protein>
    <submittedName>
        <fullName evidence="2">Uncharacterized protein</fullName>
    </submittedName>
</protein>
<gene>
    <name evidence="2" type="ORF">DPMN_096969</name>
</gene>
<comment type="caution">
    <text evidence="2">The sequence shown here is derived from an EMBL/GenBank/DDBJ whole genome shotgun (WGS) entry which is preliminary data.</text>
</comment>
<reference evidence="2" key="1">
    <citation type="journal article" date="2019" name="bioRxiv">
        <title>The Genome of the Zebra Mussel, Dreissena polymorpha: A Resource for Invasive Species Research.</title>
        <authorList>
            <person name="McCartney M.A."/>
            <person name="Auch B."/>
            <person name="Kono T."/>
            <person name="Mallez S."/>
            <person name="Zhang Y."/>
            <person name="Obille A."/>
            <person name="Becker A."/>
            <person name="Abrahante J.E."/>
            <person name="Garbe J."/>
            <person name="Badalamenti J.P."/>
            <person name="Herman A."/>
            <person name="Mangelson H."/>
            <person name="Liachko I."/>
            <person name="Sullivan S."/>
            <person name="Sone E.D."/>
            <person name="Koren S."/>
            <person name="Silverstein K.A.T."/>
            <person name="Beckman K.B."/>
            <person name="Gohl D.M."/>
        </authorList>
    </citation>
    <scope>NUCLEOTIDE SEQUENCE</scope>
    <source>
        <strain evidence="2">Duluth1</strain>
        <tissue evidence="2">Whole animal</tissue>
    </source>
</reference>
<dbReference type="AlphaFoldDB" id="A0A9D4LC37"/>
<evidence type="ECO:0000313" key="3">
    <source>
        <dbReference type="Proteomes" id="UP000828390"/>
    </source>
</evidence>
<evidence type="ECO:0000313" key="2">
    <source>
        <dbReference type="EMBL" id="KAH3854427.1"/>
    </source>
</evidence>
<dbReference type="Proteomes" id="UP000828390">
    <property type="component" value="Unassembled WGS sequence"/>
</dbReference>
<reference evidence="2" key="2">
    <citation type="submission" date="2020-11" db="EMBL/GenBank/DDBJ databases">
        <authorList>
            <person name="McCartney M.A."/>
            <person name="Auch B."/>
            <person name="Kono T."/>
            <person name="Mallez S."/>
            <person name="Becker A."/>
            <person name="Gohl D.M."/>
            <person name="Silverstein K.A.T."/>
            <person name="Koren S."/>
            <person name="Bechman K.B."/>
            <person name="Herman A."/>
            <person name="Abrahante J.E."/>
            <person name="Garbe J."/>
        </authorList>
    </citation>
    <scope>NUCLEOTIDE SEQUENCE</scope>
    <source>
        <strain evidence="2">Duluth1</strain>
        <tissue evidence="2">Whole animal</tissue>
    </source>
</reference>
<name>A0A9D4LC37_DREPO</name>
<feature type="region of interest" description="Disordered" evidence="1">
    <location>
        <begin position="41"/>
        <end position="67"/>
    </location>
</feature>
<organism evidence="2 3">
    <name type="scientific">Dreissena polymorpha</name>
    <name type="common">Zebra mussel</name>
    <name type="synonym">Mytilus polymorpha</name>
    <dbReference type="NCBI Taxonomy" id="45954"/>
    <lineage>
        <taxon>Eukaryota</taxon>
        <taxon>Metazoa</taxon>
        <taxon>Spiralia</taxon>
        <taxon>Lophotrochozoa</taxon>
        <taxon>Mollusca</taxon>
        <taxon>Bivalvia</taxon>
        <taxon>Autobranchia</taxon>
        <taxon>Heteroconchia</taxon>
        <taxon>Euheterodonta</taxon>
        <taxon>Imparidentia</taxon>
        <taxon>Neoheterodontei</taxon>
        <taxon>Myida</taxon>
        <taxon>Dreissenoidea</taxon>
        <taxon>Dreissenidae</taxon>
        <taxon>Dreissena</taxon>
    </lineage>
</organism>
<sequence length="150" mass="17305">MENTDRTAAEEPEEAEEFTPFRPFTRNSLFNIERRIAEEAAAKAAEEAAAESDDEDEPTPEEIKPNPKLMIGRKLPLTLEDYFLPEHVGKPLEDIDEFYQNKKTFVVIGKDKMIFRFSATNGFFLLSPFNPVRRAAMYILTHPYPLLHKL</sequence>
<proteinExistence type="predicted"/>
<feature type="region of interest" description="Disordered" evidence="1">
    <location>
        <begin position="1"/>
        <end position="22"/>
    </location>
</feature>
<keyword evidence="3" id="KW-1185">Reference proteome</keyword>
<feature type="compositionally biased region" description="Acidic residues" evidence="1">
    <location>
        <begin position="48"/>
        <end position="60"/>
    </location>
</feature>
<accession>A0A9D4LC37</accession>